<feature type="compositionally biased region" description="Basic and acidic residues" evidence="1">
    <location>
        <begin position="152"/>
        <end position="163"/>
    </location>
</feature>
<protein>
    <submittedName>
        <fullName evidence="2">Uncharacterized protein</fullName>
    </submittedName>
</protein>
<reference evidence="2 3" key="1">
    <citation type="journal article" date="2015" name="Genome Announc.">
        <title>Complete Genome Sequence of Methylobacterium aquaticum Strain 22A, Isolated from Racomitrium japonicum Moss.</title>
        <authorList>
            <person name="Tani A."/>
            <person name="Ogura Y."/>
            <person name="Hayashi T."/>
            <person name="Kimbara K."/>
        </authorList>
    </citation>
    <scope>NUCLEOTIDE SEQUENCE [LARGE SCALE GENOMIC DNA]</scope>
    <source>
        <strain evidence="2 3">MA-22A</strain>
    </source>
</reference>
<feature type="region of interest" description="Disordered" evidence="1">
    <location>
        <begin position="66"/>
        <end position="407"/>
    </location>
</feature>
<proteinExistence type="predicted"/>
<organism evidence="2 3">
    <name type="scientific">Methylobacterium aquaticum</name>
    <dbReference type="NCBI Taxonomy" id="270351"/>
    <lineage>
        <taxon>Bacteria</taxon>
        <taxon>Pseudomonadati</taxon>
        <taxon>Pseudomonadota</taxon>
        <taxon>Alphaproteobacteria</taxon>
        <taxon>Hyphomicrobiales</taxon>
        <taxon>Methylobacteriaceae</taxon>
        <taxon>Methylobacterium</taxon>
    </lineage>
</organism>
<feature type="compositionally biased region" description="Basic residues" evidence="1">
    <location>
        <begin position="375"/>
        <end position="388"/>
    </location>
</feature>
<feature type="compositionally biased region" description="Basic residues" evidence="1">
    <location>
        <begin position="259"/>
        <end position="268"/>
    </location>
</feature>
<feature type="region of interest" description="Disordered" evidence="1">
    <location>
        <begin position="1"/>
        <end position="44"/>
    </location>
</feature>
<feature type="compositionally biased region" description="Basic and acidic residues" evidence="1">
    <location>
        <begin position="317"/>
        <end position="328"/>
    </location>
</feature>
<feature type="compositionally biased region" description="Basic residues" evidence="1">
    <location>
        <begin position="352"/>
        <end position="366"/>
    </location>
</feature>
<feature type="compositionally biased region" description="Basic residues" evidence="1">
    <location>
        <begin position="128"/>
        <end position="138"/>
    </location>
</feature>
<feature type="compositionally biased region" description="Basic residues" evidence="1">
    <location>
        <begin position="71"/>
        <end position="84"/>
    </location>
</feature>
<feature type="region of interest" description="Disordered" evidence="1">
    <location>
        <begin position="448"/>
        <end position="522"/>
    </location>
</feature>
<evidence type="ECO:0000313" key="3">
    <source>
        <dbReference type="Proteomes" id="UP000061432"/>
    </source>
</evidence>
<sequence>MMHRPRFVSQDVPRGRRDRAALTNLGPTGRGHAPGAGPAPFANGRRELTARRSACCILRVRFRPHTSVSSHARHQPRRRPHRRDHGLAPRLPPASRTAVRPRPHLRPGGRAAAGLRLRRGGDGPGQDRRRRRHPRAQRRLGQGGGPARRHGRPADRGDERRSPSLDGAGQDARLRARRPHRDATRGRQVPRRDPQLRRHRGGDLPAGGRRRRRRRRDVEGWPDGALRHPGGLRPAQHARPAAGPLRDPSGRDHGGGRPDHHHGARQGRPRGGAPQLHRPGAGRLPHRHGAAIDRLAHRRPGGIGGDLDHAGQGGRRLQRDPGDRDPQRHGAHALGIGPRPVRGAHRPGGLEHRRRLRRHRERRLRPRLPGDRQRRGARRLHGRHRRRGLGGERGGAGGRPDDGRGGLFVHAERPARRLHLPRHRPGCRPAPPGLRLQRPGDALRRLAVRPDDRAGDAGGVRGSRRPPYLLPAPIPDARRSSRGIATRRLTPAAPDGRRRPGSSQCRPMTYGPRPDIATLLSR</sequence>
<dbReference type="KEGG" id="maqu:Maq22A_c28145"/>
<accession>A0A1Y0ZGP1</accession>
<feature type="compositionally biased region" description="Basic and acidic residues" evidence="1">
    <location>
        <begin position="248"/>
        <end position="258"/>
    </location>
</feature>
<dbReference type="Proteomes" id="UP000061432">
    <property type="component" value="Chromosome"/>
</dbReference>
<evidence type="ECO:0000256" key="1">
    <source>
        <dbReference type="SAM" id="MobiDB-lite"/>
    </source>
</evidence>
<dbReference type="EMBL" id="AP014704">
    <property type="protein sequence ID" value="BAR47135.1"/>
    <property type="molecule type" value="Genomic_DNA"/>
</dbReference>
<dbReference type="AlphaFoldDB" id="A0A1Y0ZGP1"/>
<gene>
    <name evidence="2" type="ORF">Maq22A_c28145</name>
</gene>
<evidence type="ECO:0000313" key="2">
    <source>
        <dbReference type="EMBL" id="BAR47135.1"/>
    </source>
</evidence>
<feature type="compositionally biased region" description="Basic and acidic residues" evidence="1">
    <location>
        <begin position="181"/>
        <end position="196"/>
    </location>
</feature>
<name>A0A1Y0ZGP1_9HYPH</name>
<reference evidence="3" key="2">
    <citation type="submission" date="2015-01" db="EMBL/GenBank/DDBJ databases">
        <title>Complete genome sequence of Methylobacterium aquaticum strain 22A.</title>
        <authorList>
            <person name="Tani A."/>
            <person name="Ogura Y."/>
            <person name="Hayashi T."/>
        </authorList>
    </citation>
    <scope>NUCLEOTIDE SEQUENCE [LARGE SCALE GENOMIC DNA]</scope>
    <source>
        <strain evidence="3">MA-22A</strain>
    </source>
</reference>